<dbReference type="EMBL" id="JAEHJZ010000372">
    <property type="protein sequence ID" value="MBJ7883229.1"/>
    <property type="molecule type" value="Genomic_DNA"/>
</dbReference>
<feature type="non-terminal residue" evidence="2">
    <location>
        <position position="1"/>
    </location>
</feature>
<accession>A0A934NL14</accession>
<evidence type="ECO:0000313" key="2">
    <source>
        <dbReference type="EMBL" id="MBJ7883229.1"/>
    </source>
</evidence>
<evidence type="ECO:0000313" key="3">
    <source>
        <dbReference type="Proteomes" id="UP000662373"/>
    </source>
</evidence>
<feature type="non-terminal residue" evidence="2">
    <location>
        <position position="88"/>
    </location>
</feature>
<dbReference type="AlphaFoldDB" id="A0A934NL14"/>
<dbReference type="GO" id="GO:0006420">
    <property type="term" value="P:arginyl-tRNA aminoacylation"/>
    <property type="evidence" value="ECO:0007669"/>
    <property type="project" value="InterPro"/>
</dbReference>
<dbReference type="InterPro" id="IPR001278">
    <property type="entry name" value="Arg-tRNA-ligase"/>
</dbReference>
<dbReference type="PANTHER" id="PTHR11956">
    <property type="entry name" value="ARGINYL-TRNA SYNTHETASE"/>
    <property type="match status" value="1"/>
</dbReference>
<keyword evidence="3" id="KW-1185">Reference proteome</keyword>
<sequence>TYNRLNVTLTEDDVMGESLYNSMLPGIVSDLQAKGLAVDSEGAVVVYLDEYKNKDGDPMGVIIRKKDGGYLYTTTDIACAKYRYETLG</sequence>
<name>A0A934NL14_9FLAO</name>
<protein>
    <submittedName>
        <fullName evidence="2">Arginine--tRNA ligase</fullName>
    </submittedName>
</protein>
<reference evidence="2 3" key="1">
    <citation type="submission" date="2020-09" db="EMBL/GenBank/DDBJ databases">
        <title>Draft genome of Gelidibacter salicanalis PAMC21136.</title>
        <authorList>
            <person name="Park H."/>
        </authorList>
    </citation>
    <scope>NUCLEOTIDE SEQUENCE [LARGE SCALE GENOMIC DNA]</scope>
    <source>
        <strain evidence="2 3">PAMC21136</strain>
    </source>
</reference>
<proteinExistence type="predicted"/>
<dbReference type="SUPFAM" id="SSF52374">
    <property type="entry name" value="Nucleotidylyl transferase"/>
    <property type="match status" value="1"/>
</dbReference>
<dbReference type="GO" id="GO:0005524">
    <property type="term" value="F:ATP binding"/>
    <property type="evidence" value="ECO:0007669"/>
    <property type="project" value="InterPro"/>
</dbReference>
<dbReference type="GO" id="GO:0004814">
    <property type="term" value="F:arginine-tRNA ligase activity"/>
    <property type="evidence" value="ECO:0007669"/>
    <property type="project" value="InterPro"/>
</dbReference>
<comment type="caution">
    <text evidence="2">The sequence shown here is derived from an EMBL/GenBank/DDBJ whole genome shotgun (WGS) entry which is preliminary data.</text>
</comment>
<organism evidence="2 3">
    <name type="scientific">Gelidibacter salicanalis</name>
    <dbReference type="NCBI Taxonomy" id="291193"/>
    <lineage>
        <taxon>Bacteria</taxon>
        <taxon>Pseudomonadati</taxon>
        <taxon>Bacteroidota</taxon>
        <taxon>Flavobacteriia</taxon>
        <taxon>Flavobacteriales</taxon>
        <taxon>Flavobacteriaceae</taxon>
        <taxon>Gelidibacter</taxon>
    </lineage>
</organism>
<dbReference type="InterPro" id="IPR035684">
    <property type="entry name" value="ArgRS_core"/>
</dbReference>
<feature type="domain" description="Arginyl-tRNA synthetase catalytic core" evidence="1">
    <location>
        <begin position="1"/>
        <end position="87"/>
    </location>
</feature>
<dbReference type="PANTHER" id="PTHR11956:SF5">
    <property type="entry name" value="ARGININE--TRNA LIGASE, CYTOPLASMIC"/>
    <property type="match status" value="1"/>
</dbReference>
<evidence type="ECO:0000259" key="1">
    <source>
        <dbReference type="Pfam" id="PF00750"/>
    </source>
</evidence>
<gene>
    <name evidence="2" type="primary">argS</name>
    <name evidence="2" type="ORF">JEM65_21660</name>
</gene>
<keyword evidence="2" id="KW-0436">Ligase</keyword>
<dbReference type="Gene3D" id="3.40.50.620">
    <property type="entry name" value="HUPs"/>
    <property type="match status" value="1"/>
</dbReference>
<dbReference type="Pfam" id="PF00750">
    <property type="entry name" value="tRNA-synt_1d"/>
    <property type="match status" value="1"/>
</dbReference>
<dbReference type="Proteomes" id="UP000662373">
    <property type="component" value="Unassembled WGS sequence"/>
</dbReference>
<dbReference type="InterPro" id="IPR014729">
    <property type="entry name" value="Rossmann-like_a/b/a_fold"/>
</dbReference>
<dbReference type="RefSeq" id="WP_199603843.1">
    <property type="nucleotide sequence ID" value="NZ_JAEHJZ010000372.1"/>
</dbReference>